<comment type="caution">
    <text evidence="8">The sequence shown here is derived from an EMBL/GenBank/DDBJ whole genome shotgun (WGS) entry which is preliminary data.</text>
</comment>
<name>A0A2T0LVC2_9PSEU</name>
<dbReference type="InterPro" id="IPR012349">
    <property type="entry name" value="Split_barrel_FMN-bd"/>
</dbReference>
<feature type="binding site" evidence="5">
    <location>
        <position position="83"/>
    </location>
    <ligand>
        <name>FMN</name>
        <dbReference type="ChEBI" id="CHEBI:58210"/>
    </ligand>
</feature>
<evidence type="ECO:0000259" key="6">
    <source>
        <dbReference type="Pfam" id="PF01243"/>
    </source>
</evidence>
<feature type="binding site" evidence="5">
    <location>
        <position position="105"/>
    </location>
    <ligand>
        <name>FMN</name>
        <dbReference type="ChEBI" id="CHEBI:58210"/>
    </ligand>
</feature>
<dbReference type="GO" id="GO:0010181">
    <property type="term" value="F:FMN binding"/>
    <property type="evidence" value="ECO:0007669"/>
    <property type="project" value="InterPro"/>
</dbReference>
<dbReference type="GO" id="GO:0008615">
    <property type="term" value="P:pyridoxine biosynthetic process"/>
    <property type="evidence" value="ECO:0007669"/>
    <property type="project" value="InterPro"/>
</dbReference>
<dbReference type="GO" id="GO:0004733">
    <property type="term" value="F:pyridoxamine phosphate oxidase activity"/>
    <property type="evidence" value="ECO:0007669"/>
    <property type="project" value="InterPro"/>
</dbReference>
<dbReference type="SUPFAM" id="SSF50475">
    <property type="entry name" value="FMN-binding split barrel"/>
    <property type="match status" value="1"/>
</dbReference>
<dbReference type="OrthoDB" id="9780392at2"/>
<dbReference type="EMBL" id="PVNH01000005">
    <property type="protein sequence ID" value="PRX47774.1"/>
    <property type="molecule type" value="Genomic_DNA"/>
</dbReference>
<keyword evidence="4" id="KW-0560">Oxidoreductase</keyword>
<feature type="binding site" evidence="5">
    <location>
        <begin position="61"/>
        <end position="66"/>
    </location>
    <ligand>
        <name>FMN</name>
        <dbReference type="ChEBI" id="CHEBI:58210"/>
    </ligand>
</feature>
<dbReference type="InterPro" id="IPR019576">
    <property type="entry name" value="Pyridoxamine_oxidase_dimer_C"/>
</dbReference>
<dbReference type="Pfam" id="PF01243">
    <property type="entry name" value="PNPOx_N"/>
    <property type="match status" value="1"/>
</dbReference>
<dbReference type="Proteomes" id="UP000238362">
    <property type="component" value="Unassembled WGS sequence"/>
</dbReference>
<evidence type="ECO:0000259" key="7">
    <source>
        <dbReference type="Pfam" id="PF10590"/>
    </source>
</evidence>
<reference evidence="8 9" key="1">
    <citation type="submission" date="2018-03" db="EMBL/GenBank/DDBJ databases">
        <title>Genomic Encyclopedia of Type Strains, Phase III (KMG-III): the genomes of soil and plant-associated and newly described type strains.</title>
        <authorList>
            <person name="Whitman W."/>
        </authorList>
    </citation>
    <scope>NUCLEOTIDE SEQUENCE [LARGE SCALE GENOMIC DNA]</scope>
    <source>
        <strain evidence="8 9">CGMCC 4.7125</strain>
    </source>
</reference>
<dbReference type="Gene3D" id="2.30.110.10">
    <property type="entry name" value="Electron Transport, Fmn-binding Protein, Chain A"/>
    <property type="match status" value="1"/>
</dbReference>
<evidence type="ECO:0000256" key="2">
    <source>
        <dbReference type="ARBA" id="ARBA00022630"/>
    </source>
</evidence>
<evidence type="ECO:0000256" key="5">
    <source>
        <dbReference type="PIRSR" id="PIRSR000190-2"/>
    </source>
</evidence>
<sequence>MSALRGWPSFPAELPDFDPDHAPALPHELFAEWLHDAGAGGFAPHAMTLSTVDENGDPDARVLILKDVDSAGWYFATSALSPKARQLAGRPRAALTFFWPHRARQVRVRGAVGPLDAAASAADFRERPFASRVEAFVGGQSEVLASDNELAEDVDRAERALAADPGLVPGDWTRYRLTPEAVEFWQGRHDRRHVRLRYTARDGGWHRERLRP</sequence>
<dbReference type="InterPro" id="IPR000659">
    <property type="entry name" value="Pyridox_Oxase"/>
</dbReference>
<evidence type="ECO:0000256" key="3">
    <source>
        <dbReference type="ARBA" id="ARBA00022643"/>
    </source>
</evidence>
<feature type="binding site" evidence="5">
    <location>
        <position position="195"/>
    </location>
    <ligand>
        <name>FMN</name>
        <dbReference type="ChEBI" id="CHEBI:58210"/>
    </ligand>
</feature>
<dbReference type="InterPro" id="IPR011576">
    <property type="entry name" value="Pyridox_Oxase_N"/>
</dbReference>
<dbReference type="AlphaFoldDB" id="A0A2T0LVC2"/>
<dbReference type="PANTHER" id="PTHR10851:SF0">
    <property type="entry name" value="PYRIDOXINE-5'-PHOSPHATE OXIDASE"/>
    <property type="match status" value="1"/>
</dbReference>
<keyword evidence="3 5" id="KW-0288">FMN</keyword>
<keyword evidence="2" id="KW-0285">Flavoprotein</keyword>
<evidence type="ECO:0000256" key="1">
    <source>
        <dbReference type="ARBA" id="ARBA00007301"/>
    </source>
</evidence>
<dbReference type="NCBIfam" id="NF004231">
    <property type="entry name" value="PRK05679.1"/>
    <property type="match status" value="1"/>
</dbReference>
<feature type="binding site" evidence="5">
    <location>
        <position position="185"/>
    </location>
    <ligand>
        <name>FMN</name>
        <dbReference type="ChEBI" id="CHEBI:58210"/>
    </ligand>
</feature>
<feature type="binding site" evidence="5">
    <location>
        <begin position="140"/>
        <end position="141"/>
    </location>
    <ligand>
        <name>FMN</name>
        <dbReference type="ChEBI" id="CHEBI:58210"/>
    </ligand>
</feature>
<evidence type="ECO:0000313" key="8">
    <source>
        <dbReference type="EMBL" id="PRX47774.1"/>
    </source>
</evidence>
<feature type="domain" description="Pyridoxine 5'-phosphate oxidase dimerisation C-terminal" evidence="7">
    <location>
        <begin position="172"/>
        <end position="212"/>
    </location>
</feature>
<dbReference type="RefSeq" id="WP_106179257.1">
    <property type="nucleotide sequence ID" value="NZ_PVNH01000005.1"/>
</dbReference>
<comment type="similarity">
    <text evidence="1">Belongs to the pyridoxamine 5'-phosphate oxidase family.</text>
</comment>
<dbReference type="PIRSF" id="PIRSF000190">
    <property type="entry name" value="Pyd_amn-ph_oxd"/>
    <property type="match status" value="1"/>
</dbReference>
<gene>
    <name evidence="8" type="ORF">B0I33_105356</name>
</gene>
<accession>A0A2T0LVC2</accession>
<organism evidence="8 9">
    <name type="scientific">Prauserella shujinwangii</name>
    <dbReference type="NCBI Taxonomy" id="1453103"/>
    <lineage>
        <taxon>Bacteria</taxon>
        <taxon>Bacillati</taxon>
        <taxon>Actinomycetota</taxon>
        <taxon>Actinomycetes</taxon>
        <taxon>Pseudonocardiales</taxon>
        <taxon>Pseudonocardiaceae</taxon>
        <taxon>Prauserella</taxon>
    </lineage>
</organism>
<evidence type="ECO:0000256" key="4">
    <source>
        <dbReference type="ARBA" id="ARBA00023002"/>
    </source>
</evidence>
<proteinExistence type="inferred from homology"/>
<dbReference type="PANTHER" id="PTHR10851">
    <property type="entry name" value="PYRIDOXINE-5-PHOSPHATE OXIDASE"/>
    <property type="match status" value="1"/>
</dbReference>
<comment type="cofactor">
    <cofactor evidence="5">
        <name>FMN</name>
        <dbReference type="ChEBI" id="CHEBI:58210"/>
    </cofactor>
    <text evidence="5">Binds 1 FMN per subunit.</text>
</comment>
<protein>
    <submittedName>
        <fullName evidence="8">Pyridoxamine 5'-phosphate oxidase</fullName>
    </submittedName>
</protein>
<evidence type="ECO:0000313" key="9">
    <source>
        <dbReference type="Proteomes" id="UP000238362"/>
    </source>
</evidence>
<feature type="domain" description="Pyridoxamine 5'-phosphate oxidase N-terminal" evidence="6">
    <location>
        <begin position="44"/>
        <end position="147"/>
    </location>
</feature>
<dbReference type="Pfam" id="PF10590">
    <property type="entry name" value="PNP_phzG_C"/>
    <property type="match status" value="1"/>
</dbReference>
<keyword evidence="9" id="KW-1185">Reference proteome</keyword>